<sequence>LDLRTRQGVFTYLIKKRNCYLSRIQDKIKRLQEKEAAVKIEIREYQAQLDLEIQATFEAEKLKDVPSQFRHIAKRT</sequence>
<accession>A0A9N9NQ63</accession>
<comment type="caution">
    <text evidence="2">The sequence shown here is derived from an EMBL/GenBank/DDBJ whole genome shotgun (WGS) entry which is preliminary data.</text>
</comment>
<proteinExistence type="predicted"/>
<protein>
    <submittedName>
        <fullName evidence="2">6920_t:CDS:1</fullName>
    </submittedName>
</protein>
<feature type="coiled-coil region" evidence="1">
    <location>
        <begin position="21"/>
        <end position="48"/>
    </location>
</feature>
<dbReference type="AlphaFoldDB" id="A0A9N9NQ63"/>
<organism evidence="2 3">
    <name type="scientific">Ambispora leptoticha</name>
    <dbReference type="NCBI Taxonomy" id="144679"/>
    <lineage>
        <taxon>Eukaryota</taxon>
        <taxon>Fungi</taxon>
        <taxon>Fungi incertae sedis</taxon>
        <taxon>Mucoromycota</taxon>
        <taxon>Glomeromycotina</taxon>
        <taxon>Glomeromycetes</taxon>
        <taxon>Archaeosporales</taxon>
        <taxon>Ambisporaceae</taxon>
        <taxon>Ambispora</taxon>
    </lineage>
</organism>
<dbReference type="Proteomes" id="UP000789508">
    <property type="component" value="Unassembled WGS sequence"/>
</dbReference>
<gene>
    <name evidence="2" type="ORF">ALEPTO_LOCUS13305</name>
</gene>
<evidence type="ECO:0000313" key="2">
    <source>
        <dbReference type="EMBL" id="CAG8751275.1"/>
    </source>
</evidence>
<evidence type="ECO:0000256" key="1">
    <source>
        <dbReference type="SAM" id="Coils"/>
    </source>
</evidence>
<evidence type="ECO:0000313" key="3">
    <source>
        <dbReference type="Proteomes" id="UP000789508"/>
    </source>
</evidence>
<reference evidence="2" key="1">
    <citation type="submission" date="2021-06" db="EMBL/GenBank/DDBJ databases">
        <authorList>
            <person name="Kallberg Y."/>
            <person name="Tangrot J."/>
            <person name="Rosling A."/>
        </authorList>
    </citation>
    <scope>NUCLEOTIDE SEQUENCE</scope>
    <source>
        <strain evidence="2">FL130A</strain>
    </source>
</reference>
<keyword evidence="3" id="KW-1185">Reference proteome</keyword>
<name>A0A9N9NQ63_9GLOM</name>
<keyword evidence="1" id="KW-0175">Coiled coil</keyword>
<dbReference type="EMBL" id="CAJVPS010040864">
    <property type="protein sequence ID" value="CAG8751275.1"/>
    <property type="molecule type" value="Genomic_DNA"/>
</dbReference>
<feature type="non-terminal residue" evidence="2">
    <location>
        <position position="76"/>
    </location>
</feature>